<dbReference type="InterPro" id="IPR032675">
    <property type="entry name" value="LRR_dom_sf"/>
</dbReference>
<gene>
    <name evidence="1" type="ORF">RSOLAG1IB_09840</name>
</gene>
<accession>A0A0B7FYF5</accession>
<sequence>MSLTNPASIPQSAVMRTLAIPELMTAVLQDASESDLLCFIQVSRAMFHIAVPLLWRNATSGSIIQLIDFKNVSEGTQEGKNDGVNEFLGHKLIGPFGRFDIYAQYVEVLEIDDEYRDCLHWNDIQREADTRPTPLLPRLKAMRFMEHASSSYRATELEWIQAFATFDMEEFSFFPSSSKIGGGIPYSYASVILGELCLRSPKIRILRLPADDEILTDDNTIPLKYMLVLLSRALKPPIWYSHLQHMPNLCDLTVSNGWLYPPCLEAIANLPNLTTLSIRPGGYGDFDSEEEIDTDSESIEFSTDAFPALSKLSIRRLPASEIIRVLEVKSMLRGITTLDLQFGLANHGFSTEDPQTIILKLFKALGSLPRLQMLIIRIRPSSEVKGPIDISEHLPSLGNPTLVKFLHLRGMRIDPDWPFELGLESLWQNVEALIMPTQTASVRELSLFATMPKLRYLEVDLNFEQPYIPERLNRGHSLTMCLMGTGAICLSKDFERLALIARYGVSVTIFSTSTYIDMVQSTTFSLAEHPICILVRRR</sequence>
<dbReference type="EMBL" id="LN679151">
    <property type="protein sequence ID" value="CEL61207.1"/>
    <property type="molecule type" value="Genomic_DNA"/>
</dbReference>
<dbReference type="STRING" id="1108050.A0A0B7FYF5"/>
<dbReference type="SUPFAM" id="SSF52047">
    <property type="entry name" value="RNI-like"/>
    <property type="match status" value="1"/>
</dbReference>
<dbReference type="Gene3D" id="3.80.10.10">
    <property type="entry name" value="Ribonuclease Inhibitor"/>
    <property type="match status" value="1"/>
</dbReference>
<organism evidence="1 2">
    <name type="scientific">Thanatephorus cucumeris (strain AG1-IB / isolate 7/3/14)</name>
    <name type="common">Lettuce bottom rot fungus</name>
    <name type="synonym">Rhizoctonia solani</name>
    <dbReference type="NCBI Taxonomy" id="1108050"/>
    <lineage>
        <taxon>Eukaryota</taxon>
        <taxon>Fungi</taxon>
        <taxon>Dikarya</taxon>
        <taxon>Basidiomycota</taxon>
        <taxon>Agaricomycotina</taxon>
        <taxon>Agaricomycetes</taxon>
        <taxon>Cantharellales</taxon>
        <taxon>Ceratobasidiaceae</taxon>
        <taxon>Rhizoctonia</taxon>
        <taxon>Rhizoctonia solani AG-1</taxon>
    </lineage>
</organism>
<name>A0A0B7FYF5_THACB</name>
<reference evidence="1 2" key="1">
    <citation type="submission" date="2014-11" db="EMBL/GenBank/DDBJ databases">
        <authorList>
            <person name="Wibberg Daniel"/>
        </authorList>
    </citation>
    <scope>NUCLEOTIDE SEQUENCE [LARGE SCALE GENOMIC DNA]</scope>
    <source>
        <strain evidence="1">Rhizoctonia solani AG1-IB 7/3/14</strain>
    </source>
</reference>
<proteinExistence type="predicted"/>
<dbReference type="AlphaFoldDB" id="A0A0B7FYF5"/>
<keyword evidence="2" id="KW-1185">Reference proteome</keyword>
<protein>
    <recommendedName>
        <fullName evidence="3">F-box domain-containing protein</fullName>
    </recommendedName>
</protein>
<evidence type="ECO:0008006" key="3">
    <source>
        <dbReference type="Google" id="ProtNLM"/>
    </source>
</evidence>
<evidence type="ECO:0000313" key="2">
    <source>
        <dbReference type="Proteomes" id="UP000059188"/>
    </source>
</evidence>
<dbReference type="Proteomes" id="UP000059188">
    <property type="component" value="Unassembled WGS sequence"/>
</dbReference>
<dbReference type="OrthoDB" id="2447803at2759"/>
<evidence type="ECO:0000313" key="1">
    <source>
        <dbReference type="EMBL" id="CEL61207.1"/>
    </source>
</evidence>